<organism evidence="1 2">
    <name type="scientific">Candidatus Marsarchaeota G2 archaeon ECH_B_2</name>
    <dbReference type="NCBI Taxonomy" id="1978160"/>
    <lineage>
        <taxon>Archaea</taxon>
        <taxon>Candidatus Marsarchaeota</taxon>
        <taxon>Candidatus Marsarchaeota group 2</taxon>
    </lineage>
</organism>
<dbReference type="Proteomes" id="UP000241284">
    <property type="component" value="Unassembled WGS sequence"/>
</dbReference>
<gene>
    <name evidence="1" type="ORF">B9Q06_08655</name>
</gene>
<dbReference type="AlphaFoldDB" id="A0A2R6B824"/>
<accession>A0A2R6B824</accession>
<comment type="caution">
    <text evidence="1">The sequence shown here is derived from an EMBL/GenBank/DDBJ whole genome shotgun (WGS) entry which is preliminary data.</text>
</comment>
<proteinExistence type="predicted"/>
<dbReference type="EMBL" id="NEXH01000021">
    <property type="protein sequence ID" value="PSN94638.1"/>
    <property type="molecule type" value="Genomic_DNA"/>
</dbReference>
<evidence type="ECO:0000313" key="1">
    <source>
        <dbReference type="EMBL" id="PSN94638.1"/>
    </source>
</evidence>
<sequence length="66" mass="7518">MLLYAFGLSLRKTPGFFWLLSEPLSKSSVQDWMKKVEAKLSFEPVQSWQRAIAVDESVVKCSGRPL</sequence>
<reference evidence="1 2" key="1">
    <citation type="submission" date="2017-04" db="EMBL/GenBank/DDBJ databases">
        <title>Novel microbial lineages endemic to geothermal iron-oxide mats fill important gaps in the evolutionary history of Archaea.</title>
        <authorList>
            <person name="Jay Z.J."/>
            <person name="Beam J.P."/>
            <person name="Dlakic M."/>
            <person name="Rusch D.B."/>
            <person name="Kozubal M.A."/>
            <person name="Inskeep W.P."/>
        </authorList>
    </citation>
    <scope>NUCLEOTIDE SEQUENCE [LARGE SCALE GENOMIC DNA]</scope>
    <source>
        <strain evidence="1">ECH_B_2</strain>
    </source>
</reference>
<protein>
    <submittedName>
        <fullName evidence="1">Uncharacterized protein</fullName>
    </submittedName>
</protein>
<name>A0A2R6B824_9ARCH</name>
<evidence type="ECO:0000313" key="2">
    <source>
        <dbReference type="Proteomes" id="UP000241284"/>
    </source>
</evidence>